<dbReference type="Proteomes" id="UP000591131">
    <property type="component" value="Unassembled WGS sequence"/>
</dbReference>
<evidence type="ECO:0000313" key="4">
    <source>
        <dbReference type="Proteomes" id="UP000591131"/>
    </source>
</evidence>
<keyword evidence="4" id="KW-1185">Reference proteome</keyword>
<name>A0A7J6LKP4_PERCH</name>
<feature type="region of interest" description="Disordered" evidence="1">
    <location>
        <begin position="1632"/>
        <end position="1659"/>
    </location>
</feature>
<proteinExistence type="predicted"/>
<feature type="signal peptide" evidence="2">
    <location>
        <begin position="1"/>
        <end position="19"/>
    </location>
</feature>
<comment type="caution">
    <text evidence="3">The sequence shown here is derived from an EMBL/GenBank/DDBJ whole genome shotgun (WGS) entry which is preliminary data.</text>
</comment>
<organism evidence="3 4">
    <name type="scientific">Perkinsus chesapeaki</name>
    <name type="common">Clam parasite</name>
    <name type="synonym">Perkinsus andrewsi</name>
    <dbReference type="NCBI Taxonomy" id="330153"/>
    <lineage>
        <taxon>Eukaryota</taxon>
        <taxon>Sar</taxon>
        <taxon>Alveolata</taxon>
        <taxon>Perkinsozoa</taxon>
        <taxon>Perkinsea</taxon>
        <taxon>Perkinsida</taxon>
        <taxon>Perkinsidae</taxon>
        <taxon>Perkinsus</taxon>
    </lineage>
</organism>
<evidence type="ECO:0000256" key="2">
    <source>
        <dbReference type="SAM" id="SignalP"/>
    </source>
</evidence>
<feature type="chain" id="PRO_5029528590" evidence="2">
    <location>
        <begin position="20"/>
        <end position="1659"/>
    </location>
</feature>
<accession>A0A7J6LKP4</accession>
<keyword evidence="2" id="KW-0732">Signal</keyword>
<dbReference type="InterPro" id="IPR036383">
    <property type="entry name" value="TSP1_rpt_sf"/>
</dbReference>
<gene>
    <name evidence="3" type="ORF">FOL47_007398</name>
</gene>
<dbReference type="SMART" id="SM00209">
    <property type="entry name" value="TSP1"/>
    <property type="match status" value="1"/>
</dbReference>
<evidence type="ECO:0000313" key="3">
    <source>
        <dbReference type="EMBL" id="KAF4659859.1"/>
    </source>
</evidence>
<dbReference type="SUPFAM" id="SSF82895">
    <property type="entry name" value="TSP-1 type 1 repeat"/>
    <property type="match status" value="1"/>
</dbReference>
<evidence type="ECO:0000256" key="1">
    <source>
        <dbReference type="SAM" id="MobiDB-lite"/>
    </source>
</evidence>
<dbReference type="InterPro" id="IPR000884">
    <property type="entry name" value="TSP1_rpt"/>
</dbReference>
<reference evidence="3 4" key="1">
    <citation type="submission" date="2020-04" db="EMBL/GenBank/DDBJ databases">
        <title>Perkinsus chesapeaki whole genome sequence.</title>
        <authorList>
            <person name="Bogema D.R."/>
        </authorList>
    </citation>
    <scope>NUCLEOTIDE SEQUENCE [LARGE SCALE GENOMIC DNA]</scope>
    <source>
        <strain evidence="3">ATCC PRA-425</strain>
    </source>
</reference>
<feature type="region of interest" description="Disordered" evidence="1">
    <location>
        <begin position="1543"/>
        <end position="1612"/>
    </location>
</feature>
<dbReference type="OrthoDB" id="422454at2759"/>
<dbReference type="PROSITE" id="PS50092">
    <property type="entry name" value="TSP1"/>
    <property type="match status" value="1"/>
</dbReference>
<dbReference type="Gene3D" id="2.20.100.10">
    <property type="entry name" value="Thrombospondin type-1 (TSP1) repeat"/>
    <property type="match status" value="1"/>
</dbReference>
<protein>
    <submittedName>
        <fullName evidence="3">Uncharacterized protein</fullName>
    </submittedName>
</protein>
<sequence length="1659" mass="175424">MTLANLVLVLRFITNMSSAFEVDRLEADWSPPVAGLPFYLTVYGSDFERNDDRILLVDYGTDCGGGVMPTTVARSWQTPSTIEGWSALTCGNPGSQTDKLLCGPMSLNVSGSYQVCVCDFSAASSCAQWNLFNHTVGQSATVSQTANLTIGGPNIGHTYQSQAGQSVDISFTGTTLRQGDRLLVGIGQCGPSTGQSDLVTLGAARSSDSTSTLEVWEGVVATAAGKYVICWCADGDYRGTGCSANAHFNVEVGRLVVAGPHADRNTARLKIGVPGSLVVYGQGLRATDRVRLLPAAGGGCGSDDAPVTNVHLAAPDVESDDVVEFWSQVRSPAAGNFIMCWCGYISCMEFGKFHVSAGTLAVIGPLSNQFWYPSVTLRTNITIQASGNLFENVESEIRFAPLSSQGCGSTDVLMLPETIINSRGRHDRVGTDGSWASWDSVIFVRAGKYRVCWCGYGCTTPQDFLVDCGLVVVSGPEPPSAIQWEVSGRPFELRLHSTGSGVFSPMRDRLMVISNSTKCGRAETIGAALTPDLMSSTSTVEVYKNIVIGGLGGWNVCWCGYGGDCTDPSSFAPLVAVVEASEASGEDVFCTTGSSGCVVEVQSNGGKLSARSDRIWLVRLGTSSHCGFATHDYDRWREGPLTATLTADQNGLTDDELADLSILEFRLPVPMSAGEWRLCYCQSFGSCIVPINFANRIGSLVVGGVSGGADGMAVDHLCYLGTECAIKINGIGLSRGDTLRIANLSDFVGCQNVTRTIARQIFNVEVEFMELSTNGAIESFLPAAGGSVSLRYDVGKAKDISDGEVMVCHCKLLGSCQAAGRLALRGVVQRAAALECQHGAEACEVGLASAVEMTPGDKIVAIPAEEECGSEDVSQAVAPARAGQIERVASSGLWRATFSLERAIVESPGRFKICFCATVTEGSFTCGASLAGNEYIQEAGRLVVLGVIMGISKDETLLSTSRAVTILVDVGEAGGNLVCSASSFQQTEVPTAEAILDCENFVANCVGTGRRPDATLAERSAQVHISLNSDEAAANEEVRVWCVDTSAMCCVSPNNRFGLAVELRETLGGIGEDFVAREGEEFALPLDILYGESPSVKVVRGNSCSSNSEESVTGILCASGAFGRCEFTKPGKRISIGRIGDYTACFCDRFYNDGNECYMWEVLGSIRAIGASRDFFNRQEGRPRAAFTVVVRGLGLSNANRIQLVSGDDCGGIIIYDGLAEGPIRVNETYQEFGVPAVVEEEGVLQVCWCFDASSGACEKHIGVVDVVSRVDCILGDWIVIGSCSRTCGGGVLSRRRTVIQEASGGGTECPSSSELLGEWPCNEQRCPSARLDYASTSPSAPVAGVAFKIMVRGSELVPSRERIMVVSFPEEASASGAPPCGRTDGRAVTGVVAGGKMIGLCKNVSARCDQSGSTSSSVICGDGVQSIVVDLPGRYALCMCDAVTCPRLSDYARFPTVGGWIEVAEDPSVVKESGILARPEIWVVGGCGIVFTILSYFGVGDNTPTELAEGDGLAQWGWGHDFHSSGRGFDPGWMHYGLSSSPLALPEPPSSEERIPPPPTPRGLWAPQKSVGPRPPELNVVSNDQTVEEKEKSTSPKFGGSALENKADAKETGKGIGYTVEEEMNTVNCITSTPRWGKPRENSGDAVVSAPTVKQAKS</sequence>
<dbReference type="EMBL" id="JAAPAO010000436">
    <property type="protein sequence ID" value="KAF4659859.1"/>
    <property type="molecule type" value="Genomic_DNA"/>
</dbReference>